<dbReference type="SMART" id="SM00382">
    <property type="entry name" value="AAA"/>
    <property type="match status" value="1"/>
</dbReference>
<dbReference type="RefSeq" id="WP_036772382.1">
    <property type="nucleotide sequence ID" value="NZ_CP012508.1"/>
</dbReference>
<dbReference type="SMART" id="SM00448">
    <property type="entry name" value="REC"/>
    <property type="match status" value="1"/>
</dbReference>
<dbReference type="InterPro" id="IPR002078">
    <property type="entry name" value="Sigma_54_int"/>
</dbReference>
<dbReference type="CDD" id="cd00009">
    <property type="entry name" value="AAA"/>
    <property type="match status" value="1"/>
</dbReference>
<dbReference type="InterPro" id="IPR011006">
    <property type="entry name" value="CheY-like_superfamily"/>
</dbReference>
<dbReference type="InterPro" id="IPR001789">
    <property type="entry name" value="Sig_transdc_resp-reg_receiver"/>
</dbReference>
<evidence type="ECO:0000256" key="7">
    <source>
        <dbReference type="ARBA" id="ARBA00023163"/>
    </source>
</evidence>
<dbReference type="PROSITE" id="PS00676">
    <property type="entry name" value="SIGMA54_INTERACT_2"/>
    <property type="match status" value="1"/>
</dbReference>
<evidence type="ECO:0000256" key="6">
    <source>
        <dbReference type="ARBA" id="ARBA00023125"/>
    </source>
</evidence>
<dbReference type="GO" id="GO:0043565">
    <property type="term" value="F:sequence-specific DNA binding"/>
    <property type="evidence" value="ECO:0007669"/>
    <property type="project" value="InterPro"/>
</dbReference>
<dbReference type="SUPFAM" id="SSF46689">
    <property type="entry name" value="Homeodomain-like"/>
    <property type="match status" value="1"/>
</dbReference>
<dbReference type="Pfam" id="PF00158">
    <property type="entry name" value="Sigma54_activat"/>
    <property type="match status" value="1"/>
</dbReference>
<evidence type="ECO:0000256" key="2">
    <source>
        <dbReference type="ARBA" id="ARBA00022741"/>
    </source>
</evidence>
<proteinExistence type="predicted"/>
<dbReference type="FunFam" id="3.40.50.2300:FF:000018">
    <property type="entry name" value="DNA-binding transcriptional regulator NtrC"/>
    <property type="match status" value="1"/>
</dbReference>
<evidence type="ECO:0000256" key="1">
    <source>
        <dbReference type="ARBA" id="ARBA00022553"/>
    </source>
</evidence>
<sequence>MSQGVVLIVEDEAALAEAIKETLSLANLPSIIANHAEEALEKIKRHNILIVISDINMPGISGHELLKQIKRYQSDIPVLLMTAFSNIEGAVQAMRDGAVDYIAKPFEPEYLVECVQHFIDKKIYDEKNPIAEDLNTKKLFSLAKKVAATDASVLITGESGTGKEVLSRFIHHHSSRYKNSFIAINCAAIPENMLEAVLFGYEKGAFTGAYQACPGKFEQANGGTLLLDEISEMDLNLQAKLLRVLQEKEVERLGGRKLIQLDVRIIATSNRKIQDYIKDGRFREDLYYRINVFPLQWQPLRSRINDIVPLAKRLVYQYANKEKVPELTQAAEKKLTEYFWPGNIRELDNVMQRAIILHVGDKIEIDDIQLDSDWQSDEYDESEINNINNNFKNKGEKNIDDINGDYSGDNKNGKSDNLSYEMKHHEFDIILKSLEKHKGVRKKVSEELDISSRTLRYKLAKMREAGITIPGVQIEKAEE</sequence>
<dbReference type="GO" id="GO:0000160">
    <property type="term" value="P:phosphorelay signal transduction system"/>
    <property type="evidence" value="ECO:0007669"/>
    <property type="project" value="UniProtKB-KW"/>
</dbReference>
<dbReference type="Pfam" id="PF00072">
    <property type="entry name" value="Response_reg"/>
    <property type="match status" value="1"/>
</dbReference>
<dbReference type="InterPro" id="IPR025944">
    <property type="entry name" value="Sigma_54_int_dom_CS"/>
</dbReference>
<dbReference type="PROSITE" id="PS50045">
    <property type="entry name" value="SIGMA54_INTERACT_4"/>
    <property type="match status" value="1"/>
</dbReference>
<accession>A0A1L6TGM5</accession>
<dbReference type="SUPFAM" id="SSF52172">
    <property type="entry name" value="CheY-like"/>
    <property type="match status" value="1"/>
</dbReference>
<dbReference type="EC" id="3.6.1.15" evidence="8"/>
<dbReference type="EMBL" id="CP012508">
    <property type="protein sequence ID" value="ALB21575.1"/>
    <property type="molecule type" value="Genomic_DNA"/>
</dbReference>
<keyword evidence="1" id="KW-0597">Phosphoprotein</keyword>
<keyword evidence="8" id="KW-0378">Hydrolase</keyword>
<dbReference type="InterPro" id="IPR003593">
    <property type="entry name" value="AAA+_ATPase"/>
</dbReference>
<evidence type="ECO:0000313" key="9">
    <source>
        <dbReference type="Proteomes" id="UP000029558"/>
    </source>
</evidence>
<dbReference type="GO" id="GO:0006355">
    <property type="term" value="P:regulation of DNA-templated transcription"/>
    <property type="evidence" value="ECO:0007669"/>
    <property type="project" value="InterPro"/>
</dbReference>
<organism evidence="8 9">
    <name type="scientific">Piscirickettsia salmonis</name>
    <dbReference type="NCBI Taxonomy" id="1238"/>
    <lineage>
        <taxon>Bacteria</taxon>
        <taxon>Pseudomonadati</taxon>
        <taxon>Pseudomonadota</taxon>
        <taxon>Gammaproteobacteria</taxon>
        <taxon>Thiotrichales</taxon>
        <taxon>Piscirickettsiaceae</taxon>
        <taxon>Piscirickettsia</taxon>
    </lineage>
</organism>
<keyword evidence="4" id="KW-0902">Two-component regulatory system</keyword>
<dbReference type="Gene3D" id="1.10.10.60">
    <property type="entry name" value="Homeodomain-like"/>
    <property type="match status" value="1"/>
</dbReference>
<evidence type="ECO:0000256" key="5">
    <source>
        <dbReference type="ARBA" id="ARBA00023015"/>
    </source>
</evidence>
<dbReference type="PROSITE" id="PS50110">
    <property type="entry name" value="RESPONSE_REGULATORY"/>
    <property type="match status" value="1"/>
</dbReference>
<dbReference type="AlphaFoldDB" id="A0A1L6TGM5"/>
<dbReference type="Gene3D" id="1.10.8.60">
    <property type="match status" value="1"/>
</dbReference>
<dbReference type="InterPro" id="IPR058031">
    <property type="entry name" value="AAA_lid_NorR"/>
</dbReference>
<keyword evidence="3" id="KW-0067">ATP-binding</keyword>
<dbReference type="Gene3D" id="3.40.50.2300">
    <property type="match status" value="1"/>
</dbReference>
<keyword evidence="2" id="KW-0547">Nucleotide-binding</keyword>
<dbReference type="InterPro" id="IPR025943">
    <property type="entry name" value="Sigma_54_int_dom_ATP-bd_2"/>
</dbReference>
<dbReference type="PROSITE" id="PS00688">
    <property type="entry name" value="SIGMA54_INTERACT_3"/>
    <property type="match status" value="1"/>
</dbReference>
<name>A0A1L6TGM5_PISSA</name>
<dbReference type="Pfam" id="PF25601">
    <property type="entry name" value="AAA_lid_14"/>
    <property type="match status" value="1"/>
</dbReference>
<evidence type="ECO:0000313" key="8">
    <source>
        <dbReference type="EMBL" id="ALB21575.1"/>
    </source>
</evidence>
<dbReference type="Proteomes" id="UP000029558">
    <property type="component" value="Chromosome"/>
</dbReference>
<dbReference type="InterPro" id="IPR025662">
    <property type="entry name" value="Sigma_54_int_dom_ATP-bd_1"/>
</dbReference>
<dbReference type="FunFam" id="3.40.50.300:FF:000006">
    <property type="entry name" value="DNA-binding transcriptional regulator NtrC"/>
    <property type="match status" value="1"/>
</dbReference>
<dbReference type="GO" id="GO:0017111">
    <property type="term" value="F:ribonucleoside triphosphate phosphatase activity"/>
    <property type="evidence" value="ECO:0007669"/>
    <property type="project" value="UniProtKB-EC"/>
</dbReference>
<dbReference type="Pfam" id="PF02954">
    <property type="entry name" value="HTH_8"/>
    <property type="match status" value="1"/>
</dbReference>
<dbReference type="OrthoDB" id="5297379at2"/>
<keyword evidence="7" id="KW-0804">Transcription</keyword>
<dbReference type="Gene3D" id="3.40.50.300">
    <property type="entry name" value="P-loop containing nucleotide triphosphate hydrolases"/>
    <property type="match status" value="1"/>
</dbReference>
<dbReference type="GO" id="GO:0005524">
    <property type="term" value="F:ATP binding"/>
    <property type="evidence" value="ECO:0007669"/>
    <property type="project" value="UniProtKB-KW"/>
</dbReference>
<dbReference type="PANTHER" id="PTHR32071:SF21">
    <property type="entry name" value="TRANSCRIPTIONAL REGULATORY PROTEIN FLGR"/>
    <property type="match status" value="1"/>
</dbReference>
<evidence type="ECO:0000256" key="3">
    <source>
        <dbReference type="ARBA" id="ARBA00022840"/>
    </source>
</evidence>
<dbReference type="SUPFAM" id="SSF52540">
    <property type="entry name" value="P-loop containing nucleoside triphosphate hydrolases"/>
    <property type="match status" value="1"/>
</dbReference>
<protein>
    <submittedName>
        <fullName evidence="8">Transcriptional regulatory protein FlbD</fullName>
        <ecNumber evidence="8">3.6.1.15</ecNumber>
    </submittedName>
</protein>
<keyword evidence="6" id="KW-0238">DNA-binding</keyword>
<dbReference type="InterPro" id="IPR027417">
    <property type="entry name" value="P-loop_NTPase"/>
</dbReference>
<gene>
    <name evidence="8" type="primary">flbD</name>
    <name evidence="8" type="ORF">KU39_391</name>
</gene>
<reference evidence="8 9" key="1">
    <citation type="journal article" date="2014" name="Genome Announc.">
        <title>Comparative Genome Analysis of Two Isolates of the Fish Pathogen Piscirickettsia salmonis from Different Hosts Reveals Major Differences in Virulence-Associated Secretion Systems.</title>
        <authorList>
            <person name="Bohle H."/>
            <person name="Henriquez P."/>
            <person name="Grothusen H."/>
            <person name="Navas E."/>
            <person name="Sandoval A."/>
            <person name="Bustamante F."/>
            <person name="Bustos P."/>
            <person name="Mancilla M."/>
        </authorList>
    </citation>
    <scope>NUCLEOTIDE SEQUENCE [LARGE SCALE GENOMIC DNA]</scope>
    <source>
        <strain evidence="9">B1-32597</strain>
    </source>
</reference>
<dbReference type="PROSITE" id="PS00675">
    <property type="entry name" value="SIGMA54_INTERACT_1"/>
    <property type="match status" value="1"/>
</dbReference>
<dbReference type="PANTHER" id="PTHR32071">
    <property type="entry name" value="TRANSCRIPTIONAL REGULATORY PROTEIN"/>
    <property type="match status" value="1"/>
</dbReference>
<keyword evidence="5" id="KW-0805">Transcription regulation</keyword>
<dbReference type="InterPro" id="IPR009057">
    <property type="entry name" value="Homeodomain-like_sf"/>
</dbReference>
<evidence type="ECO:0000256" key="4">
    <source>
        <dbReference type="ARBA" id="ARBA00023012"/>
    </source>
</evidence>
<dbReference type="InterPro" id="IPR002197">
    <property type="entry name" value="HTH_Fis"/>
</dbReference>